<feature type="transmembrane region" description="Helical" evidence="1">
    <location>
        <begin position="43"/>
        <end position="65"/>
    </location>
</feature>
<feature type="transmembrane region" description="Helical" evidence="1">
    <location>
        <begin position="284"/>
        <end position="305"/>
    </location>
</feature>
<feature type="transmembrane region" description="Helical" evidence="1">
    <location>
        <begin position="77"/>
        <end position="94"/>
    </location>
</feature>
<dbReference type="EMBL" id="CACRUX010000017">
    <property type="protein sequence ID" value="VYT80289.1"/>
    <property type="molecule type" value="Genomic_DNA"/>
</dbReference>
<dbReference type="Pfam" id="PF05656">
    <property type="entry name" value="DUF805"/>
    <property type="match status" value="1"/>
</dbReference>
<proteinExistence type="predicted"/>
<evidence type="ECO:0000256" key="1">
    <source>
        <dbReference type="SAM" id="Phobius"/>
    </source>
</evidence>
<dbReference type="InterPro" id="IPR008523">
    <property type="entry name" value="DUF805"/>
</dbReference>
<accession>A0A6N2ZLC9</accession>
<feature type="transmembrane region" description="Helical" evidence="1">
    <location>
        <begin position="146"/>
        <end position="163"/>
    </location>
</feature>
<name>A0A6N2ZLC9_9FIRM</name>
<reference evidence="2" key="1">
    <citation type="submission" date="2019-11" db="EMBL/GenBank/DDBJ databases">
        <authorList>
            <person name="Feng L."/>
        </authorList>
    </citation>
    <scope>NUCLEOTIDE SEQUENCE</scope>
    <source>
        <strain evidence="2">VrattiLFYP33</strain>
    </source>
</reference>
<organism evidence="2">
    <name type="scientific">Veillonella ratti</name>
    <dbReference type="NCBI Taxonomy" id="103892"/>
    <lineage>
        <taxon>Bacteria</taxon>
        <taxon>Bacillati</taxon>
        <taxon>Bacillota</taxon>
        <taxon>Negativicutes</taxon>
        <taxon>Veillonellales</taxon>
        <taxon>Veillonellaceae</taxon>
        <taxon>Veillonella</taxon>
    </lineage>
</organism>
<feature type="transmembrane region" description="Helical" evidence="1">
    <location>
        <begin position="252"/>
        <end position="272"/>
    </location>
</feature>
<sequence>MINYQPIDWGNEWKLFVYNFKVFWSGLRRPLLGQRINKDTYRFLVFFSFLLLPSSIIFFIPFTYFEILARGDSIYCIYIIHMIVRVFFQPLLLGRRLQDWGIPKSIVLLILSGCIWGTYEMGYTMTFDINHPFIDLSSTKETILDLPQYVDWMSCLVLVAIFIPDNKKFNRFGDFPKQGVIFFRWRFNEWKTVIYISPLKFIQSGLLFLKKSLNFSGRTSAEELGGFGGFIIAIQWFVSAMWYGGQYANTNTFVTVCEWLHIIFFIPSVSLFTRRLHDCYCSAFWIPFMYIPITNLFVYAVLIFGKSWKKEGFELNENTLVGNMKN</sequence>
<feature type="transmembrane region" description="Helical" evidence="1">
    <location>
        <begin position="224"/>
        <end position="245"/>
    </location>
</feature>
<gene>
    <name evidence="2" type="ORF">VRLFYP33_00035</name>
</gene>
<evidence type="ECO:0000313" key="2">
    <source>
        <dbReference type="EMBL" id="VYT80289.1"/>
    </source>
</evidence>
<keyword evidence="1" id="KW-0812">Transmembrane</keyword>
<keyword evidence="1" id="KW-1133">Transmembrane helix</keyword>
<protein>
    <submittedName>
        <fullName evidence="2">Uncharacterized protein</fullName>
    </submittedName>
</protein>
<dbReference type="GO" id="GO:0016020">
    <property type="term" value="C:membrane"/>
    <property type="evidence" value="ECO:0007669"/>
    <property type="project" value="InterPro"/>
</dbReference>
<feature type="transmembrane region" description="Helical" evidence="1">
    <location>
        <begin position="106"/>
        <end position="126"/>
    </location>
</feature>
<dbReference type="RefSeq" id="WP_368393398.1">
    <property type="nucleotide sequence ID" value="NZ_CACRUX010000017.1"/>
</dbReference>
<keyword evidence="1" id="KW-0472">Membrane</keyword>
<dbReference type="AlphaFoldDB" id="A0A6N2ZLC9"/>